<protein>
    <submittedName>
        <fullName evidence="2">Rubisco activation protein cbbO</fullName>
    </submittedName>
</protein>
<dbReference type="HOGENOM" id="CLU_020675_0_0_4"/>
<reference evidence="2 3" key="1">
    <citation type="journal article" date="2006" name="J. Bacteriol.">
        <title>The genome sequence of the obligately chemolithoautotrophic, facultatively anaerobic bacterium Thiobacillus denitrificans.</title>
        <authorList>
            <person name="Beller H.R."/>
            <person name="Chain P.S."/>
            <person name="Letain T.E."/>
            <person name="Chakicherla A."/>
            <person name="Larimer F.W."/>
            <person name="Richardson P.M."/>
            <person name="Coleman M.A."/>
            <person name="Wood A.P."/>
            <person name="Kelly D.P."/>
        </authorList>
    </citation>
    <scope>NUCLEOTIDE SEQUENCE [LARGE SCALE GENOMIC DNA]</scope>
    <source>
        <strain evidence="2 3">ATCC 25259</strain>
    </source>
</reference>
<organism evidence="2 3">
    <name type="scientific">Thiobacillus denitrificans (strain ATCC 25259 / T1)</name>
    <dbReference type="NCBI Taxonomy" id="292415"/>
    <lineage>
        <taxon>Bacteria</taxon>
        <taxon>Pseudomonadati</taxon>
        <taxon>Pseudomonadota</taxon>
        <taxon>Betaproteobacteria</taxon>
        <taxon>Nitrosomonadales</taxon>
        <taxon>Thiobacillaceae</taxon>
        <taxon>Thiobacillus</taxon>
    </lineage>
</organism>
<dbReference type="InterPro" id="IPR002035">
    <property type="entry name" value="VWF_A"/>
</dbReference>
<sequence length="773" mass="87152">MSTDTAYQHPLMAAYWKALDTRFAQVEEVFDDCMAEALTVLSAEGVAAYLEAGRVIGKLGRGVEPMLAFLEEWPSTAQAVGEAALPMVMALIQRMQKSPNGKAIAPFLQTLAPVARRLQSAEQLQHYVDVTLDFMTRTTGSIHGHHTTFPSPGLPEFFAQAPNLLNQLTLAGLRNWVEYGIRNYGTHPERQQDYFSLQSADARAVLQRERHGTLLVDVERKLDLYLRGLWQDHDHLVPYSTAFDEIRKPVPYYDKLGMRLPDVYDDLVLPCPAGRGGAGGEDVLVSGLDRYRATLAHMVGHRRWSEAQIADNWSPFQRMAVEFFEDCRVETLLMREYPGLARIFRALHPKPVEAACDGETTSCLRHRLAMLSRAFIDPDHGYAAPVLNDFVARFHARLADGTSSTSEMADLALSYVAKTRRPSDQFAKVHFDDTVVDYRDDNRQLWKFIEEGDEEEAFDAKRKIEPGEEIQGLPPRHYPEWDYTSQTYRPDWVSVYEGLHRSGNAGDIDRLLAKHAALAKRLKKMLDLLKPQDKVRVRYQEEGSELDLDVAIRSLIDFKGGATPDPRINMSHRSDGRDIAVMLLLDLSESLNEKAAGAGQTILELSQEAVSLLAWSIEKLGDPFAIAGFHSNTRHDVRYFHIKGYSERWNDDVKARLAAMEAGYSTRMGAAMRHAAHYLSARPADKKLMLILTDGRPSDVDAADERLLVEDARQAVKELDRQGIFAYCISLDAQLKAGADDYVAEIFGRQYTVIDRVERLPERLPELFMALTK</sequence>
<dbReference type="CDD" id="cd01454">
    <property type="entry name" value="vWA_norD_type"/>
    <property type="match status" value="1"/>
</dbReference>
<evidence type="ECO:0000313" key="3">
    <source>
        <dbReference type="Proteomes" id="UP000008291"/>
    </source>
</evidence>
<name>Q3SFL7_THIDA</name>
<evidence type="ECO:0000313" key="2">
    <source>
        <dbReference type="EMBL" id="AAZ98589.1"/>
    </source>
</evidence>
<dbReference type="Pfam" id="PF00092">
    <property type="entry name" value="VWA"/>
    <property type="match status" value="1"/>
</dbReference>
<dbReference type="PANTHER" id="PTHR41248:SF1">
    <property type="entry name" value="NORD PROTEIN"/>
    <property type="match status" value="1"/>
</dbReference>
<dbReference type="AlphaFoldDB" id="Q3SFL7"/>
<dbReference type="STRING" id="292415.Tbd_2636"/>
<dbReference type="eggNOG" id="COG4548">
    <property type="taxonomic scope" value="Bacteria"/>
</dbReference>
<accession>Q3SFL7</accession>
<dbReference type="SMART" id="SM00327">
    <property type="entry name" value="VWA"/>
    <property type="match status" value="1"/>
</dbReference>
<feature type="domain" description="VWFA" evidence="1">
    <location>
        <begin position="580"/>
        <end position="771"/>
    </location>
</feature>
<dbReference type="EMBL" id="CP000116">
    <property type="protein sequence ID" value="AAZ98589.1"/>
    <property type="molecule type" value="Genomic_DNA"/>
</dbReference>
<proteinExistence type="predicted"/>
<dbReference type="SMR" id="Q3SFL7"/>
<dbReference type="Proteomes" id="UP000008291">
    <property type="component" value="Chromosome"/>
</dbReference>
<dbReference type="PROSITE" id="PS50234">
    <property type="entry name" value="VWFA"/>
    <property type="match status" value="1"/>
</dbReference>
<dbReference type="KEGG" id="tbd:Tbd_2636"/>
<gene>
    <name evidence="2" type="primary">cbbO2</name>
    <name evidence="2" type="ordered locus">Tbd_2636</name>
</gene>
<evidence type="ECO:0000259" key="1">
    <source>
        <dbReference type="PROSITE" id="PS50234"/>
    </source>
</evidence>
<dbReference type="InterPro" id="IPR051928">
    <property type="entry name" value="NorD/CobT"/>
</dbReference>
<dbReference type="InterPro" id="IPR036465">
    <property type="entry name" value="vWFA_dom_sf"/>
</dbReference>
<dbReference type="Gene3D" id="3.40.50.410">
    <property type="entry name" value="von Willebrand factor, type A domain"/>
    <property type="match status" value="1"/>
</dbReference>
<keyword evidence="3" id="KW-1185">Reference proteome</keyword>
<dbReference type="SUPFAM" id="SSF53300">
    <property type="entry name" value="vWA-like"/>
    <property type="match status" value="1"/>
</dbReference>
<dbReference type="PANTHER" id="PTHR41248">
    <property type="entry name" value="NORD PROTEIN"/>
    <property type="match status" value="1"/>
</dbReference>